<dbReference type="Proteomes" id="UP001234297">
    <property type="component" value="Chromosome 2"/>
</dbReference>
<comment type="caution">
    <text evidence="1">The sequence shown here is derived from an EMBL/GenBank/DDBJ whole genome shotgun (WGS) entry which is preliminary data.</text>
</comment>
<name>A0ACC2MBT3_PERAE</name>
<evidence type="ECO:0000313" key="1">
    <source>
        <dbReference type="EMBL" id="KAJ8642602.1"/>
    </source>
</evidence>
<dbReference type="EMBL" id="CM056810">
    <property type="protein sequence ID" value="KAJ8642602.1"/>
    <property type="molecule type" value="Genomic_DNA"/>
</dbReference>
<organism evidence="1 2">
    <name type="scientific">Persea americana</name>
    <name type="common">Avocado</name>
    <dbReference type="NCBI Taxonomy" id="3435"/>
    <lineage>
        <taxon>Eukaryota</taxon>
        <taxon>Viridiplantae</taxon>
        <taxon>Streptophyta</taxon>
        <taxon>Embryophyta</taxon>
        <taxon>Tracheophyta</taxon>
        <taxon>Spermatophyta</taxon>
        <taxon>Magnoliopsida</taxon>
        <taxon>Magnoliidae</taxon>
        <taxon>Laurales</taxon>
        <taxon>Lauraceae</taxon>
        <taxon>Persea</taxon>
    </lineage>
</organism>
<protein>
    <submittedName>
        <fullName evidence="1">Uncharacterized protein</fullName>
    </submittedName>
</protein>
<reference evidence="1 2" key="1">
    <citation type="journal article" date="2022" name="Hortic Res">
        <title>A haplotype resolved chromosomal level avocado genome allows analysis of novel avocado genes.</title>
        <authorList>
            <person name="Nath O."/>
            <person name="Fletcher S.J."/>
            <person name="Hayward A."/>
            <person name="Shaw L.M."/>
            <person name="Masouleh A.K."/>
            <person name="Furtado A."/>
            <person name="Henry R.J."/>
            <person name="Mitter N."/>
        </authorList>
    </citation>
    <scope>NUCLEOTIDE SEQUENCE [LARGE SCALE GENOMIC DNA]</scope>
    <source>
        <strain evidence="2">cv. Hass</strain>
    </source>
</reference>
<evidence type="ECO:0000313" key="2">
    <source>
        <dbReference type="Proteomes" id="UP001234297"/>
    </source>
</evidence>
<sequence>MAMNAPISGLSLAASPSSSSQASSTSLTLATRPLKTTFFNGGVGAFNATGIQTATANKARCSGHGGGALGAQMNLFDRLARVIKSYANAVISSVEDPEKILEQTVLEMNDDLTKMRQATAQVLASQKRLENKYKAAQQASEDWYRRAQIALEKGEEDLAREALKRRKSYADNASTLKAQFDQQKNVVENLVSNTRLLESKIQEAKSKKDTLKARAQSAKTATKVSEMLGNVNTSSALSAFEKMEEKVMAMESQAEALNQLTTDDLEGKFALLESSSVDDDLAKLKKELSGSSMKGELPAGRSAAVSSTNAAFPFRELEIENELNELRRKAKEF</sequence>
<gene>
    <name evidence="1" type="ORF">MRB53_004350</name>
</gene>
<keyword evidence="2" id="KW-1185">Reference proteome</keyword>
<accession>A0ACC2MBT3</accession>
<proteinExistence type="predicted"/>